<sequence length="439" mass="46805">MEATDGPIGNNNHISDHNNGSLNSSSGSGSSNSSSRNSMSVEPLPPAPTAAGSMVHITHENMPGKTVMTASKKAGGNCVGESPMDICSSDPAAPDPLKSLQMASGVPEFVKKLFRMLETKAHQDIVCWSMDGESFVIKDPNEFSKHILPQHFKHNNFASFVRQLNKYDFHKIKHPEDPGLYGEQESALAWKFHHPFFQHHRRELLEKIKRKIPPKSRSIGGNGDTNAPNILLNPGLGGKAGNGMIPISAGGRRGSTGNTQPADAEWRYLTSELQSQIQFLTHAHTEMSAYIHEMNRVQQAMYHELSHIKKNMQMQDQVIGEFIQFSFGQSSLATPTGLSSNGIGSAAISAATDEISKMMATEGMASEGINSANPAEAAKVTVATTGASTDTAAAVSAALAAPDIHTSTATPAKEITPADSLASTATVNGSDCGMLNDPF</sequence>
<keyword evidence="2" id="KW-1185">Reference proteome</keyword>
<dbReference type="Proteomes" id="UP001145114">
    <property type="component" value="Unassembled WGS sequence"/>
</dbReference>
<keyword evidence="1" id="KW-0808">Transferase</keyword>
<name>A0ACC1HCS1_9FUNG</name>
<protein>
    <submittedName>
        <fullName evidence="1">Kinase-regulated stress-responsive transcription factor skn7</fullName>
    </submittedName>
</protein>
<feature type="non-terminal residue" evidence="1">
    <location>
        <position position="439"/>
    </location>
</feature>
<comment type="caution">
    <text evidence="1">The sequence shown here is derived from an EMBL/GenBank/DDBJ whole genome shotgun (WGS) entry which is preliminary data.</text>
</comment>
<gene>
    <name evidence="1" type="primary">SKN7</name>
    <name evidence="1" type="ORF">EV182_005074</name>
</gene>
<reference evidence="1" key="1">
    <citation type="submission" date="2022-06" db="EMBL/GenBank/DDBJ databases">
        <title>Phylogenomic reconstructions and comparative analyses of Kickxellomycotina fungi.</title>
        <authorList>
            <person name="Reynolds N.K."/>
            <person name="Stajich J.E."/>
            <person name="Barry K."/>
            <person name="Grigoriev I.V."/>
            <person name="Crous P."/>
            <person name="Smith M.E."/>
        </authorList>
    </citation>
    <scope>NUCLEOTIDE SEQUENCE</scope>
    <source>
        <strain evidence="1">RSA 2271</strain>
    </source>
</reference>
<accession>A0ACC1HCS1</accession>
<evidence type="ECO:0000313" key="1">
    <source>
        <dbReference type="EMBL" id="KAJ1673518.1"/>
    </source>
</evidence>
<organism evidence="1 2">
    <name type="scientific">Spiromyces aspiralis</name>
    <dbReference type="NCBI Taxonomy" id="68401"/>
    <lineage>
        <taxon>Eukaryota</taxon>
        <taxon>Fungi</taxon>
        <taxon>Fungi incertae sedis</taxon>
        <taxon>Zoopagomycota</taxon>
        <taxon>Kickxellomycotina</taxon>
        <taxon>Kickxellomycetes</taxon>
        <taxon>Kickxellales</taxon>
        <taxon>Kickxellaceae</taxon>
        <taxon>Spiromyces</taxon>
    </lineage>
</organism>
<keyword evidence="1" id="KW-0418">Kinase</keyword>
<dbReference type="EMBL" id="JAMZIH010006850">
    <property type="protein sequence ID" value="KAJ1673518.1"/>
    <property type="molecule type" value="Genomic_DNA"/>
</dbReference>
<evidence type="ECO:0000313" key="2">
    <source>
        <dbReference type="Proteomes" id="UP001145114"/>
    </source>
</evidence>
<proteinExistence type="predicted"/>